<feature type="domain" description="DUF4253" evidence="2">
    <location>
        <begin position="125"/>
        <end position="228"/>
    </location>
</feature>
<keyword evidence="1" id="KW-0732">Signal</keyword>
<dbReference type="PROSITE" id="PS51257">
    <property type="entry name" value="PROKAR_LIPOPROTEIN"/>
    <property type="match status" value="1"/>
</dbReference>
<evidence type="ECO:0000313" key="4">
    <source>
        <dbReference type="Proteomes" id="UP000324611"/>
    </source>
</evidence>
<evidence type="ECO:0000256" key="1">
    <source>
        <dbReference type="SAM" id="SignalP"/>
    </source>
</evidence>
<dbReference type="Pfam" id="PF14062">
    <property type="entry name" value="DUF4253"/>
    <property type="match status" value="1"/>
</dbReference>
<reference evidence="3 4" key="1">
    <citation type="submission" date="2019-09" db="EMBL/GenBank/DDBJ databases">
        <title>Chitinophaga ginsengihumi sp. nov., isolated from soil of ginseng rhizosphere.</title>
        <authorList>
            <person name="Lee J."/>
        </authorList>
    </citation>
    <scope>NUCLEOTIDE SEQUENCE [LARGE SCALE GENOMIC DNA]</scope>
    <source>
        <strain evidence="3 4">BN140078</strain>
    </source>
</reference>
<evidence type="ECO:0000259" key="2">
    <source>
        <dbReference type="Pfam" id="PF14062"/>
    </source>
</evidence>
<accession>A0A5B2VJU2</accession>
<evidence type="ECO:0000313" key="3">
    <source>
        <dbReference type="EMBL" id="KAA2238850.1"/>
    </source>
</evidence>
<name>A0A5B2VJU2_9BACT</name>
<organism evidence="3 4">
    <name type="scientific">Chitinophaga agrisoli</name>
    <dbReference type="NCBI Taxonomy" id="2607653"/>
    <lineage>
        <taxon>Bacteria</taxon>
        <taxon>Pseudomonadati</taxon>
        <taxon>Bacteroidota</taxon>
        <taxon>Chitinophagia</taxon>
        <taxon>Chitinophagales</taxon>
        <taxon>Chitinophagaceae</taxon>
        <taxon>Chitinophaga</taxon>
    </lineage>
</organism>
<dbReference type="Proteomes" id="UP000324611">
    <property type="component" value="Unassembled WGS sequence"/>
</dbReference>
<proteinExistence type="predicted"/>
<comment type="caution">
    <text evidence="3">The sequence shown here is derived from an EMBL/GenBank/DDBJ whole genome shotgun (WGS) entry which is preliminary data.</text>
</comment>
<dbReference type="AlphaFoldDB" id="A0A5B2VJU2"/>
<feature type="signal peptide" evidence="1">
    <location>
        <begin position="1"/>
        <end position="24"/>
    </location>
</feature>
<protein>
    <submittedName>
        <fullName evidence="3">DUF4253 domain-containing protein</fullName>
    </submittedName>
</protein>
<gene>
    <name evidence="3" type="ORF">F0L74_21795</name>
</gene>
<dbReference type="InterPro" id="IPR025349">
    <property type="entry name" value="DUF4253"/>
</dbReference>
<sequence length="228" mass="25504">MPLKNLTKLLAAAMAALFSACAPKSGQPPAVSVALAKDYTLADSLHFDHAIIDDLRKVTDAAFSRLASNPDVDDSTKPLQQEALQFPVDGKKAKELVLSVLADFRKKGYLIFWSEQHFGHDQDMIAVLKSTDQFDIVRFRATNGANYQITTDSIISTLQHWYEQAPFEIIGADMESVEAHFTKLPEDVTAFAKEQYAFCPDIVDQGTGTLETLEEEIGRTRMLFLWWD</sequence>
<reference evidence="3 4" key="2">
    <citation type="submission" date="2019-09" db="EMBL/GenBank/DDBJ databases">
        <authorList>
            <person name="Jin C."/>
        </authorList>
    </citation>
    <scope>NUCLEOTIDE SEQUENCE [LARGE SCALE GENOMIC DNA]</scope>
    <source>
        <strain evidence="3 4">BN140078</strain>
    </source>
</reference>
<keyword evidence="4" id="KW-1185">Reference proteome</keyword>
<dbReference type="EMBL" id="VUOC01000004">
    <property type="protein sequence ID" value="KAA2238850.1"/>
    <property type="molecule type" value="Genomic_DNA"/>
</dbReference>
<feature type="chain" id="PRO_5022825507" evidence="1">
    <location>
        <begin position="25"/>
        <end position="228"/>
    </location>
</feature>
<dbReference type="RefSeq" id="WP_149840029.1">
    <property type="nucleotide sequence ID" value="NZ_VUOC01000004.1"/>
</dbReference>